<dbReference type="CDD" id="cd07821">
    <property type="entry name" value="PYR_PYL_RCAR_like"/>
    <property type="match status" value="1"/>
</dbReference>
<dbReference type="PANTHER" id="PTHR39332:SF7">
    <property type="entry name" value="SRPBCC FAMILY PROTEIN"/>
    <property type="match status" value="1"/>
</dbReference>
<organism evidence="1 2">
    <name type="scientific">Ruegeria spongiae</name>
    <dbReference type="NCBI Taxonomy" id="2942209"/>
    <lineage>
        <taxon>Bacteria</taxon>
        <taxon>Pseudomonadati</taxon>
        <taxon>Pseudomonadota</taxon>
        <taxon>Alphaproteobacteria</taxon>
        <taxon>Rhodobacterales</taxon>
        <taxon>Roseobacteraceae</taxon>
        <taxon>Ruegeria</taxon>
    </lineage>
</organism>
<comment type="caution">
    <text evidence="1">The sequence shown here is derived from an EMBL/GenBank/DDBJ whole genome shotgun (WGS) entry which is preliminary data.</text>
</comment>
<evidence type="ECO:0000313" key="2">
    <source>
        <dbReference type="Proteomes" id="UP001203880"/>
    </source>
</evidence>
<dbReference type="InterPro" id="IPR023393">
    <property type="entry name" value="START-like_dom_sf"/>
</dbReference>
<reference evidence="1" key="1">
    <citation type="submission" date="2022-05" db="EMBL/GenBank/DDBJ databases">
        <authorList>
            <person name="Park J.-S."/>
        </authorList>
    </citation>
    <scope>NUCLEOTIDE SEQUENCE</scope>
    <source>
        <strain evidence="1">2012CJ41-6</strain>
    </source>
</reference>
<dbReference type="Pfam" id="PF10604">
    <property type="entry name" value="Polyketide_cyc2"/>
    <property type="match status" value="1"/>
</dbReference>
<dbReference type="RefSeq" id="WP_249707465.1">
    <property type="nucleotide sequence ID" value="NZ_JAMFMB010000004.1"/>
</dbReference>
<dbReference type="InterPro" id="IPR019587">
    <property type="entry name" value="Polyketide_cyclase/dehydratase"/>
</dbReference>
<keyword evidence="2" id="KW-1185">Reference proteome</keyword>
<dbReference type="Gene3D" id="3.30.530.20">
    <property type="match status" value="1"/>
</dbReference>
<dbReference type="PANTHER" id="PTHR39332">
    <property type="entry name" value="BLL4707 PROTEIN"/>
    <property type="match status" value="1"/>
</dbReference>
<gene>
    <name evidence="1" type="ORF">M3P21_05320</name>
</gene>
<dbReference type="SUPFAM" id="SSF55961">
    <property type="entry name" value="Bet v1-like"/>
    <property type="match status" value="1"/>
</dbReference>
<sequence length="148" mass="16552">MIHHERSLTIDATPDAVWEVLSRFMQIDDFAPEITSVDALTDGEVGVGSKRRNHFANGTSLVEEVTEWKPRAGYTVQLSDMAAMLLHEASSEIRVTPEGGKSKVTWTFDYRVKYGPLGWLMGQTMMKMMMSKIIDANLQGLSDKVSAR</sequence>
<dbReference type="Proteomes" id="UP001203880">
    <property type="component" value="Unassembled WGS sequence"/>
</dbReference>
<proteinExistence type="predicted"/>
<name>A0ABT0PZG6_9RHOB</name>
<accession>A0ABT0PZG6</accession>
<evidence type="ECO:0000313" key="1">
    <source>
        <dbReference type="EMBL" id="MCL6282948.1"/>
    </source>
</evidence>
<dbReference type="EMBL" id="JAMFMB010000004">
    <property type="protein sequence ID" value="MCL6282948.1"/>
    <property type="molecule type" value="Genomic_DNA"/>
</dbReference>
<protein>
    <submittedName>
        <fullName evidence="1">SRPBCC family protein</fullName>
    </submittedName>
</protein>